<dbReference type="Proteomes" id="UP000070578">
    <property type="component" value="Unassembled WGS sequence"/>
</dbReference>
<reference evidence="2 3" key="2">
    <citation type="submission" date="2016-03" db="EMBL/GenBank/DDBJ databases">
        <title>New uncultured bacterium of the family Gallionellaceae from acid mine drainage: description and reconstruction of genome based on metagenomic analysis of microbial community.</title>
        <authorList>
            <person name="Kadnikov V."/>
            <person name="Ivasenko D."/>
            <person name="Beletsky A."/>
            <person name="Mardanov A."/>
            <person name="Danilova E."/>
            <person name="Pimenov N."/>
            <person name="Karnachuk O."/>
            <person name="Ravin N."/>
        </authorList>
    </citation>
    <scope>NUCLEOTIDE SEQUENCE [LARGE SCALE GENOMIC DNA]</scope>
    <source>
        <strain evidence="2">ShG14-8</strain>
    </source>
</reference>
<dbReference type="AlphaFoldDB" id="A0A139BR55"/>
<dbReference type="PANTHER" id="PTHR14969">
    <property type="entry name" value="SPHINGOSINE-1-PHOSPHATE PHOSPHOHYDROLASE"/>
    <property type="match status" value="1"/>
</dbReference>
<sequence length="211" mass="23420">MKEVLYDWGGANVWLFHVINDIRFVWLDKVMLLGTELGDHTLFPFYLGLLTLCALAVAETPGQEPAHYRLQVTRWMAVIAVFSCAYLLDGLLLAVLKPALDFPRPPLALPPGTVQIVGTPEYHHSLPSGHSSFAMLVTASLWPVLKRGWRVAGVIFVLWVGVSRISLGAHFPADVMAGFLSSLAVVMLVYVAIQKLMQVIGKRANRFRRVN</sequence>
<dbReference type="CDD" id="cd01610">
    <property type="entry name" value="PAP2_like"/>
    <property type="match status" value="1"/>
</dbReference>
<dbReference type="Gene3D" id="1.20.144.10">
    <property type="entry name" value="Phosphatidic acid phosphatase type 2/haloperoxidase"/>
    <property type="match status" value="1"/>
</dbReference>
<organism evidence="2 3">
    <name type="scientific">Candidatus Gallionella acididurans</name>
    <dbReference type="NCBI Taxonomy" id="1796491"/>
    <lineage>
        <taxon>Bacteria</taxon>
        <taxon>Pseudomonadati</taxon>
        <taxon>Pseudomonadota</taxon>
        <taxon>Betaproteobacteria</taxon>
        <taxon>Nitrosomonadales</taxon>
        <taxon>Gallionellaceae</taxon>
        <taxon>Gallionella</taxon>
    </lineage>
</organism>
<dbReference type="SMART" id="SM00014">
    <property type="entry name" value="acidPPc"/>
    <property type="match status" value="1"/>
</dbReference>
<comment type="caution">
    <text evidence="2">The sequence shown here is derived from an EMBL/GenBank/DDBJ whole genome shotgun (WGS) entry which is preliminary data.</text>
</comment>
<accession>A0A139BR55</accession>
<evidence type="ECO:0000313" key="3">
    <source>
        <dbReference type="Proteomes" id="UP000070578"/>
    </source>
</evidence>
<protein>
    <submittedName>
        <fullName evidence="2">Phosphoesterase PA-phosphatase related protein</fullName>
    </submittedName>
</protein>
<dbReference type="InterPro" id="IPR036938">
    <property type="entry name" value="PAP2/HPO_sf"/>
</dbReference>
<dbReference type="PANTHER" id="PTHR14969:SF13">
    <property type="entry name" value="AT30094P"/>
    <property type="match status" value="1"/>
</dbReference>
<evidence type="ECO:0000313" key="2">
    <source>
        <dbReference type="EMBL" id="KXS31442.1"/>
    </source>
</evidence>
<dbReference type="Pfam" id="PF01569">
    <property type="entry name" value="PAP2"/>
    <property type="match status" value="1"/>
</dbReference>
<proteinExistence type="predicted"/>
<evidence type="ECO:0000259" key="1">
    <source>
        <dbReference type="SMART" id="SM00014"/>
    </source>
</evidence>
<dbReference type="SUPFAM" id="SSF48317">
    <property type="entry name" value="Acid phosphatase/Vanadium-dependent haloperoxidase"/>
    <property type="match status" value="1"/>
</dbReference>
<name>A0A139BR55_9PROT</name>
<dbReference type="EMBL" id="LSLI01000075">
    <property type="protein sequence ID" value="KXS31442.1"/>
    <property type="molecule type" value="Genomic_DNA"/>
</dbReference>
<feature type="domain" description="Phosphatidic acid phosphatase type 2/haloperoxidase" evidence="1">
    <location>
        <begin position="77"/>
        <end position="190"/>
    </location>
</feature>
<reference evidence="2 3" key="1">
    <citation type="submission" date="2016-02" db="EMBL/GenBank/DDBJ databases">
        <authorList>
            <person name="Wen L."/>
            <person name="He K."/>
            <person name="Yang H."/>
        </authorList>
    </citation>
    <scope>NUCLEOTIDE SEQUENCE [LARGE SCALE GENOMIC DNA]</scope>
    <source>
        <strain evidence="2">ShG14-8</strain>
    </source>
</reference>
<gene>
    <name evidence="2" type="ORF">AWT59_2447</name>
</gene>
<dbReference type="InterPro" id="IPR000326">
    <property type="entry name" value="PAP2/HPO"/>
</dbReference>